<evidence type="ECO:0000256" key="2">
    <source>
        <dbReference type="ARBA" id="ARBA00022692"/>
    </source>
</evidence>
<comment type="subcellular location">
    <subcellularLocation>
        <location evidence="1">Membrane</location>
        <topology evidence="1">Multi-pass membrane protein</topology>
    </subcellularLocation>
</comment>
<evidence type="ECO:0000256" key="3">
    <source>
        <dbReference type="ARBA" id="ARBA00022989"/>
    </source>
</evidence>
<evidence type="ECO:0000313" key="8">
    <source>
        <dbReference type="Proteomes" id="UP000193560"/>
    </source>
</evidence>
<protein>
    <submittedName>
        <fullName evidence="7">Magnesium transporter NIPA-domain-containing protein</fullName>
    </submittedName>
</protein>
<feature type="transmembrane region" description="Helical" evidence="6">
    <location>
        <begin position="147"/>
        <end position="164"/>
    </location>
</feature>
<sequence>MSFKGGIVETNTLIGITLSITGNVLISIALNVQKLAHNKLSHQKHQEKRFTTYYSSTDQSISSLESGTNDDVFQYDHHKLMDDDTRYLLSKTWWLGILLMVFGEMGNFMAYGFAPASTIAPLGTATLVSNAILAPCLLNEQFRTRDFFGVLFAVCGAAGVVWSSKTHEVKLSPELVVAALTQIRSFVFYGVTVFMIVVLTIVSPQYGANNIFVDLGIVALYGVYTVLATKSLSSLLNLTLYKLFTYPISYILLLVLIFTAIMQIKYLNKALQRFDGVAVIPTQFVLFTISAIIGSAVIYRDFDDEDAEHLLKFVFGCLIEFFGVFLITSNRRGSDQHDMMMVEEYDNNGSTHYHPGHVATLPPPLQSTHISPAPPLTVAEQSSMTNNSSSSTPLLNGHNYQNVDDNKYTINTDNYNHHLGYNQTNGGNSNDTLGTHQTTCRRTSSIFGGISLHSQLASKEDEG</sequence>
<gene>
    <name evidence="7" type="ORF">BCR42DRAFT_406492</name>
</gene>
<evidence type="ECO:0000256" key="4">
    <source>
        <dbReference type="ARBA" id="ARBA00023136"/>
    </source>
</evidence>
<name>A0A1X2IUT9_9FUNG</name>
<dbReference type="STRING" id="90262.A0A1X2IUT9"/>
<comment type="caution">
    <text evidence="7">The sequence shown here is derived from an EMBL/GenBank/DDBJ whole genome shotgun (WGS) entry which is preliminary data.</text>
</comment>
<feature type="transmembrane region" description="Helical" evidence="6">
    <location>
        <begin position="276"/>
        <end position="298"/>
    </location>
</feature>
<reference evidence="7 8" key="1">
    <citation type="submission" date="2016-07" db="EMBL/GenBank/DDBJ databases">
        <title>Pervasive Adenine N6-methylation of Active Genes in Fungi.</title>
        <authorList>
            <consortium name="DOE Joint Genome Institute"/>
            <person name="Mondo S.J."/>
            <person name="Dannebaum R.O."/>
            <person name="Kuo R.C."/>
            <person name="Labutti K."/>
            <person name="Haridas S."/>
            <person name="Kuo A."/>
            <person name="Salamov A."/>
            <person name="Ahrendt S.R."/>
            <person name="Lipzen A."/>
            <person name="Sullivan W."/>
            <person name="Andreopoulos W.B."/>
            <person name="Clum A."/>
            <person name="Lindquist E."/>
            <person name="Daum C."/>
            <person name="Ramamoorthy G.K."/>
            <person name="Gryganskyi A."/>
            <person name="Culley D."/>
            <person name="Magnuson J.K."/>
            <person name="James T.Y."/>
            <person name="O'Malley M.A."/>
            <person name="Stajich J.E."/>
            <person name="Spatafora J.W."/>
            <person name="Visel A."/>
            <person name="Grigoriev I.V."/>
        </authorList>
    </citation>
    <scope>NUCLEOTIDE SEQUENCE [LARGE SCALE GENOMIC DNA]</scope>
    <source>
        <strain evidence="7 8">NRRL 1336</strain>
    </source>
</reference>
<feature type="transmembrane region" description="Helical" evidence="6">
    <location>
        <begin position="244"/>
        <end position="264"/>
    </location>
</feature>
<dbReference type="InterPro" id="IPR037185">
    <property type="entry name" value="EmrE-like"/>
</dbReference>
<evidence type="ECO:0000256" key="1">
    <source>
        <dbReference type="ARBA" id="ARBA00004141"/>
    </source>
</evidence>
<dbReference type="AlphaFoldDB" id="A0A1X2IUT9"/>
<feature type="transmembrane region" description="Helical" evidence="6">
    <location>
        <begin position="93"/>
        <end position="113"/>
    </location>
</feature>
<feature type="transmembrane region" description="Helical" evidence="6">
    <location>
        <begin position="310"/>
        <end position="329"/>
    </location>
</feature>
<evidence type="ECO:0000256" key="5">
    <source>
        <dbReference type="SAM" id="MobiDB-lite"/>
    </source>
</evidence>
<dbReference type="GO" id="GO:0016020">
    <property type="term" value="C:membrane"/>
    <property type="evidence" value="ECO:0007669"/>
    <property type="project" value="UniProtKB-SubCell"/>
</dbReference>
<dbReference type="InterPro" id="IPR008521">
    <property type="entry name" value="Mg_trans_NIPA"/>
</dbReference>
<keyword evidence="3 6" id="KW-1133">Transmembrane helix</keyword>
<feature type="region of interest" description="Disordered" evidence="5">
    <location>
        <begin position="379"/>
        <end position="399"/>
    </location>
</feature>
<organism evidence="7 8">
    <name type="scientific">Absidia repens</name>
    <dbReference type="NCBI Taxonomy" id="90262"/>
    <lineage>
        <taxon>Eukaryota</taxon>
        <taxon>Fungi</taxon>
        <taxon>Fungi incertae sedis</taxon>
        <taxon>Mucoromycota</taxon>
        <taxon>Mucoromycotina</taxon>
        <taxon>Mucoromycetes</taxon>
        <taxon>Mucorales</taxon>
        <taxon>Cunninghamellaceae</taxon>
        <taxon>Absidia</taxon>
    </lineage>
</organism>
<dbReference type="PANTHER" id="PTHR12570">
    <property type="match status" value="1"/>
</dbReference>
<dbReference type="SUPFAM" id="SSF103481">
    <property type="entry name" value="Multidrug resistance efflux transporter EmrE"/>
    <property type="match status" value="1"/>
</dbReference>
<evidence type="ECO:0000313" key="7">
    <source>
        <dbReference type="EMBL" id="ORZ22565.1"/>
    </source>
</evidence>
<accession>A0A1X2IUT9</accession>
<evidence type="ECO:0000256" key="6">
    <source>
        <dbReference type="SAM" id="Phobius"/>
    </source>
</evidence>
<dbReference type="OrthoDB" id="165382at2759"/>
<feature type="transmembrane region" description="Helical" evidence="6">
    <location>
        <begin position="12"/>
        <end position="32"/>
    </location>
</feature>
<feature type="transmembrane region" description="Helical" evidence="6">
    <location>
        <begin position="176"/>
        <end position="199"/>
    </location>
</feature>
<keyword evidence="4 6" id="KW-0472">Membrane</keyword>
<proteinExistence type="predicted"/>
<keyword evidence="8" id="KW-1185">Reference proteome</keyword>
<dbReference type="GO" id="GO:0015095">
    <property type="term" value="F:magnesium ion transmembrane transporter activity"/>
    <property type="evidence" value="ECO:0007669"/>
    <property type="project" value="InterPro"/>
</dbReference>
<feature type="transmembrane region" description="Helical" evidence="6">
    <location>
        <begin position="119"/>
        <end position="138"/>
    </location>
</feature>
<dbReference type="PANTHER" id="PTHR12570:SF65">
    <property type="entry name" value="MAGNESIUM TRANSPORTER NIPA9-RELATED"/>
    <property type="match status" value="1"/>
</dbReference>
<feature type="compositionally biased region" description="Low complexity" evidence="5">
    <location>
        <begin position="382"/>
        <end position="392"/>
    </location>
</feature>
<feature type="transmembrane region" description="Helical" evidence="6">
    <location>
        <begin position="211"/>
        <end position="232"/>
    </location>
</feature>
<dbReference type="Proteomes" id="UP000193560">
    <property type="component" value="Unassembled WGS sequence"/>
</dbReference>
<dbReference type="EMBL" id="MCGE01000004">
    <property type="protein sequence ID" value="ORZ22565.1"/>
    <property type="molecule type" value="Genomic_DNA"/>
</dbReference>
<keyword evidence="2 6" id="KW-0812">Transmembrane</keyword>
<dbReference type="Pfam" id="PF05653">
    <property type="entry name" value="Mg_trans_NIPA"/>
    <property type="match status" value="1"/>
</dbReference>